<sequence>MGNKAVNHPMDPKKRDADIDTKLQFYGIYSAFANGKLPTNKQCDVALNSAANSKWLTSPSSELSDDGKTLVKDLRDVIEQSKNLFLSKNEGELLQEFIWEAQRITGDDFQKFASPVNKGVAQQDANKAAEGFKTLGTLLITNGEFRKLLSDAVVLLRDIAGDAASNAAAKVKPNEDALAQIDQPAQENVWHDKPNLSKEQIKNQLREQAQRFKPANKQDVEAAVNEGANAATGGREEISASEVDTSAGASAVAQSLQRSADNKVAPEDKEKAQKAADEAKGAAGEYARRTKEFLAKKMPKERREQVVWRLKKMIVEIQGHSDYQQAVETLLTLAETYSGYGRNVTQQGSQSAKGARQNTNLQQAETNLRTLIERFANSTSTDDLFDSLNTIYRDAEKDPRLKDWFKNVDGYIRTCLREQGYVLQDDATTQWNKLYDEGRFLLRDRYRNHTDRIVDEIKFLGNQFDEDPQNRAFRQSLEKLFKDLGQDQNGKPVFKPHLVKDITNVIIPELFRSARYIPIPRIEVSDPAVDMIIENLVIESDNLMPNVVELSTDNYWRWGRQKIGSKNDHKFMVSASGIQSDIRDVSYYLKKKQGFPSISDTGVMDLFLGGEGFSFKLAASKAQESDKAHIFKVDHVSVNVKNLNIKLKKSKHKLLFNIFKPTLLKVVRPVVQKILEKQIKDSFVKADAFAYQVQTEAKRAQEAARDDPEDSANIFSRYADAARQILTEKKKQAEGAPKRDTTVQMSMTHQDAIFKDIKLPGNITNKATAYKEQSTKGERWQTSVFDWGKAAPSTNLPKAGKISRKPHTTADSTLRETSQTNGANGHALSATNGNFKKEVDRAFDTNGAPATNLTA</sequence>
<dbReference type="Pfam" id="PF14613">
    <property type="entry name" value="HAM1_C"/>
    <property type="match status" value="1"/>
</dbReference>
<feature type="region of interest" description="Disordered" evidence="1">
    <location>
        <begin position="227"/>
        <end position="286"/>
    </location>
</feature>
<protein>
    <submittedName>
        <fullName evidence="4">Uncharacterized protein</fullName>
    </submittedName>
</protein>
<organism evidence="4 5">
    <name type="scientific">Talaromyces islandicus</name>
    <name type="common">Penicillium islandicum</name>
    <dbReference type="NCBI Taxonomy" id="28573"/>
    <lineage>
        <taxon>Eukaryota</taxon>
        <taxon>Fungi</taxon>
        <taxon>Dikarya</taxon>
        <taxon>Ascomycota</taxon>
        <taxon>Pezizomycotina</taxon>
        <taxon>Eurotiomycetes</taxon>
        <taxon>Eurotiomycetidae</taxon>
        <taxon>Eurotiales</taxon>
        <taxon>Trichocomaceae</taxon>
        <taxon>Talaromyces</taxon>
        <taxon>Talaromyces sect. Islandici</taxon>
    </lineage>
</organism>
<dbReference type="OMA" id="NTWHEAP"/>
<feature type="domain" description="HAM1-like N-terminal" evidence="3">
    <location>
        <begin position="2"/>
        <end position="625"/>
    </location>
</feature>
<dbReference type="GO" id="GO:0008289">
    <property type="term" value="F:lipid binding"/>
    <property type="evidence" value="ECO:0007669"/>
    <property type="project" value="InterPro"/>
</dbReference>
<dbReference type="OrthoDB" id="19394at2759"/>
<evidence type="ECO:0000313" key="4">
    <source>
        <dbReference type="EMBL" id="CRG83112.1"/>
    </source>
</evidence>
<name>A0A0U1LK12_TALIS</name>
<dbReference type="Pfam" id="PF19343">
    <property type="entry name" value="HAM1_N"/>
    <property type="match status" value="1"/>
</dbReference>
<dbReference type="InterPro" id="IPR027842">
    <property type="entry name" value="HAM1-like_C"/>
</dbReference>
<dbReference type="InterPro" id="IPR045967">
    <property type="entry name" value="HAM1-like_N"/>
</dbReference>
<dbReference type="Proteomes" id="UP000054383">
    <property type="component" value="Unassembled WGS sequence"/>
</dbReference>
<dbReference type="AlphaFoldDB" id="A0A0U1LK12"/>
<feature type="compositionally biased region" description="Polar residues" evidence="1">
    <location>
        <begin position="242"/>
        <end position="259"/>
    </location>
</feature>
<dbReference type="PANTHER" id="PTHR31138">
    <property type="entry name" value="CHROMOSOME 19, WHOLE GENOME SHOTGUN SEQUENCE"/>
    <property type="match status" value="1"/>
</dbReference>
<evidence type="ECO:0000313" key="5">
    <source>
        <dbReference type="Proteomes" id="UP000054383"/>
    </source>
</evidence>
<proteinExistence type="predicted"/>
<feature type="domain" description="HAM1-like C-terminal" evidence="2">
    <location>
        <begin position="638"/>
        <end position="797"/>
    </location>
</feature>
<keyword evidence="5" id="KW-1185">Reference proteome</keyword>
<feature type="compositionally biased region" description="Basic and acidic residues" evidence="1">
    <location>
        <begin position="260"/>
        <end position="286"/>
    </location>
</feature>
<evidence type="ECO:0000259" key="2">
    <source>
        <dbReference type="Pfam" id="PF14613"/>
    </source>
</evidence>
<dbReference type="EMBL" id="CVMT01000001">
    <property type="protein sequence ID" value="CRG83112.1"/>
    <property type="molecule type" value="Genomic_DNA"/>
</dbReference>
<dbReference type="STRING" id="28573.A0A0U1LK12"/>
<feature type="region of interest" description="Disordered" evidence="1">
    <location>
        <begin position="789"/>
        <end position="855"/>
    </location>
</feature>
<reference evidence="4 5" key="1">
    <citation type="submission" date="2015-04" db="EMBL/GenBank/DDBJ databases">
        <authorList>
            <person name="Syromyatnikov M.Y."/>
            <person name="Popov V.N."/>
        </authorList>
    </citation>
    <scope>NUCLEOTIDE SEQUENCE [LARGE SCALE GENOMIC DNA]</scope>
    <source>
        <strain evidence="4">WF-38-12</strain>
    </source>
</reference>
<dbReference type="PANTHER" id="PTHR31138:SF1">
    <property type="entry name" value="PDZ DOMAIN-CONTAINING PROTEIN"/>
    <property type="match status" value="1"/>
</dbReference>
<gene>
    <name evidence="4" type="ORF">PISL3812_00460</name>
</gene>
<accession>A0A0U1LK12</accession>
<dbReference type="Gene3D" id="3.15.10.10">
    <property type="entry name" value="Bactericidal permeability-increasing protein, domain 1"/>
    <property type="match status" value="1"/>
</dbReference>
<dbReference type="InterPro" id="IPR017943">
    <property type="entry name" value="Bactericidal_perm-incr_a/b_dom"/>
</dbReference>
<dbReference type="SUPFAM" id="SSF55394">
    <property type="entry name" value="Bactericidal permeability-increasing protein, BPI"/>
    <property type="match status" value="1"/>
</dbReference>
<evidence type="ECO:0000259" key="3">
    <source>
        <dbReference type="Pfam" id="PF19343"/>
    </source>
</evidence>
<feature type="compositionally biased region" description="Polar residues" evidence="1">
    <location>
        <begin position="809"/>
        <end position="834"/>
    </location>
</feature>
<evidence type="ECO:0000256" key="1">
    <source>
        <dbReference type="SAM" id="MobiDB-lite"/>
    </source>
</evidence>